<dbReference type="InterPro" id="IPR008792">
    <property type="entry name" value="PQQD"/>
</dbReference>
<dbReference type="RefSeq" id="WP_131171979.1">
    <property type="nucleotide sequence ID" value="NZ_FXTL01000007.1"/>
</dbReference>
<dbReference type="EMBL" id="SDMR01000008">
    <property type="protein sequence ID" value="TBT94890.1"/>
    <property type="molecule type" value="Genomic_DNA"/>
</dbReference>
<dbReference type="AlphaFoldDB" id="A0A4Q9KLR8"/>
<dbReference type="Proteomes" id="UP000291933">
    <property type="component" value="Unassembled WGS sequence"/>
</dbReference>
<gene>
    <name evidence="1" type="ORF">ET996_07680</name>
</gene>
<keyword evidence="2" id="KW-1185">Reference proteome</keyword>
<protein>
    <submittedName>
        <fullName evidence="1">PqqD family protein</fullName>
    </submittedName>
</protein>
<evidence type="ECO:0000313" key="1">
    <source>
        <dbReference type="EMBL" id="TBT94890.1"/>
    </source>
</evidence>
<sequence>MTYEIPASVAWVAGSDFIDRDHNVYAMVLPDGEPVILEGTAAMAWLVIADGQPVVETMAELTATPPERVASDLSGFLADLADRGLLDVAEEAR</sequence>
<accession>A0A4Q9KLR8</accession>
<evidence type="ECO:0000313" key="2">
    <source>
        <dbReference type="Proteomes" id="UP000291933"/>
    </source>
</evidence>
<name>A0A4Q9KLR8_PROTD</name>
<dbReference type="Pfam" id="PF05402">
    <property type="entry name" value="PqqD"/>
    <property type="match status" value="1"/>
</dbReference>
<proteinExistence type="predicted"/>
<reference evidence="1 2" key="1">
    <citation type="submission" date="2019-01" db="EMBL/GenBank/DDBJ databases">
        <title>Lactibacter flavus gen. nov., sp. nov., a novel bacterium of the family Propionibacteriaceae isolated from raw milk and dairy products.</title>
        <authorList>
            <person name="Huptas C."/>
            <person name="Wenning M."/>
            <person name="Breitenwieser F."/>
            <person name="Doll E."/>
            <person name="Von Neubeck M."/>
            <person name="Busse H.-J."/>
            <person name="Scherer S."/>
        </authorList>
    </citation>
    <scope>NUCLEOTIDE SEQUENCE [LARGE SCALE GENOMIC DNA]</scope>
    <source>
        <strain evidence="2">DSM 22130 / JCM 15804 / WR061</strain>
    </source>
</reference>
<comment type="caution">
    <text evidence="1">The sequence shown here is derived from an EMBL/GenBank/DDBJ whole genome shotgun (WGS) entry which is preliminary data.</text>
</comment>
<organism evidence="1 2">
    <name type="scientific">Propioniciclava tarda</name>
    <dbReference type="NCBI Taxonomy" id="433330"/>
    <lineage>
        <taxon>Bacteria</taxon>
        <taxon>Bacillati</taxon>
        <taxon>Actinomycetota</taxon>
        <taxon>Actinomycetes</taxon>
        <taxon>Propionibacteriales</taxon>
        <taxon>Propionibacteriaceae</taxon>
        <taxon>Propioniciclava</taxon>
    </lineage>
</organism>